<dbReference type="InterPro" id="IPR000847">
    <property type="entry name" value="LysR_HTH_N"/>
</dbReference>
<dbReference type="PANTHER" id="PTHR30126:SF40">
    <property type="entry name" value="HTH-TYPE TRANSCRIPTIONAL REGULATOR GLTR"/>
    <property type="match status" value="1"/>
</dbReference>
<sequence>MNIDNIEAFVYIIHYGSYTKAADILFLSQPSVSARIQSLERELNCKLFDRIGKQIQITEEGKRFLPYAQQILMTYQKGRLHVNQKKSLPEELKIGCTVSVANYTIPGVLSRLKPMFPNTHFKLVTGTTDDMIGKVVNKEVDIGFVRNISHPILQSTPFYEDPIRLYVYEEHPFLSMDKVTIEDIAAEPLVFFECGALDWLRVHRMFGNLDYPPNIQYLTDNSETAKKLVMLKSGISFLPSLCAQEEVRSGKLVPVRLQESEIISLQTNIVSCHGKHTPFIEAMMRIGKELYDKRNHIELLYK</sequence>
<gene>
    <name evidence="6" type="ORF">SY83_08970</name>
</gene>
<dbReference type="Proteomes" id="UP000076927">
    <property type="component" value="Chromosome"/>
</dbReference>
<reference evidence="6 7" key="1">
    <citation type="submission" date="2015-01" db="EMBL/GenBank/DDBJ databases">
        <title>Paenibacillus swuensis/DY6/whole genome sequencing.</title>
        <authorList>
            <person name="Kim M.K."/>
            <person name="Srinivasan S."/>
            <person name="Lee J.-J."/>
        </authorList>
    </citation>
    <scope>NUCLEOTIDE SEQUENCE [LARGE SCALE GENOMIC DNA]</scope>
    <source>
        <strain evidence="6 7">DY6</strain>
    </source>
</reference>
<dbReference type="SUPFAM" id="SSF53850">
    <property type="entry name" value="Periplasmic binding protein-like II"/>
    <property type="match status" value="1"/>
</dbReference>
<evidence type="ECO:0000313" key="6">
    <source>
        <dbReference type="EMBL" id="ANE48813.1"/>
    </source>
</evidence>
<keyword evidence="7" id="KW-1185">Reference proteome</keyword>
<dbReference type="STRING" id="1178515.SY83_08970"/>
<dbReference type="Pfam" id="PF03466">
    <property type="entry name" value="LysR_substrate"/>
    <property type="match status" value="1"/>
</dbReference>
<feature type="domain" description="HTH lysR-type" evidence="5">
    <location>
        <begin position="1"/>
        <end position="58"/>
    </location>
</feature>
<dbReference type="AlphaFoldDB" id="A0A172TPX3"/>
<dbReference type="FunFam" id="1.10.10.10:FF:000001">
    <property type="entry name" value="LysR family transcriptional regulator"/>
    <property type="match status" value="1"/>
</dbReference>
<organism evidence="6 7">
    <name type="scientific">Paenibacillus swuensis</name>
    <dbReference type="NCBI Taxonomy" id="1178515"/>
    <lineage>
        <taxon>Bacteria</taxon>
        <taxon>Bacillati</taxon>
        <taxon>Bacillota</taxon>
        <taxon>Bacilli</taxon>
        <taxon>Bacillales</taxon>
        <taxon>Paenibacillaceae</taxon>
        <taxon>Paenibacillus</taxon>
    </lineage>
</organism>
<proteinExistence type="inferred from homology"/>
<protein>
    <submittedName>
        <fullName evidence="6">LysR family transcriptional regulator</fullName>
    </submittedName>
</protein>
<dbReference type="InterPro" id="IPR036390">
    <property type="entry name" value="WH_DNA-bd_sf"/>
</dbReference>
<dbReference type="PROSITE" id="PS50931">
    <property type="entry name" value="HTH_LYSR"/>
    <property type="match status" value="1"/>
</dbReference>
<dbReference type="EMBL" id="CP011388">
    <property type="protein sequence ID" value="ANE48813.1"/>
    <property type="molecule type" value="Genomic_DNA"/>
</dbReference>
<dbReference type="Gene3D" id="3.40.190.290">
    <property type="match status" value="1"/>
</dbReference>
<dbReference type="GO" id="GO:0000976">
    <property type="term" value="F:transcription cis-regulatory region binding"/>
    <property type="evidence" value="ECO:0007669"/>
    <property type="project" value="TreeGrafter"/>
</dbReference>
<dbReference type="KEGG" id="pswu:SY83_08970"/>
<dbReference type="InterPro" id="IPR036388">
    <property type="entry name" value="WH-like_DNA-bd_sf"/>
</dbReference>
<evidence type="ECO:0000259" key="5">
    <source>
        <dbReference type="PROSITE" id="PS50931"/>
    </source>
</evidence>
<dbReference type="PATRIC" id="fig|1178515.4.peg.1791"/>
<dbReference type="PANTHER" id="PTHR30126">
    <property type="entry name" value="HTH-TYPE TRANSCRIPTIONAL REGULATOR"/>
    <property type="match status" value="1"/>
</dbReference>
<comment type="similarity">
    <text evidence="1">Belongs to the LysR transcriptional regulatory family.</text>
</comment>
<dbReference type="PRINTS" id="PR00039">
    <property type="entry name" value="HTHLYSR"/>
</dbReference>
<evidence type="ECO:0000256" key="1">
    <source>
        <dbReference type="ARBA" id="ARBA00009437"/>
    </source>
</evidence>
<dbReference type="SUPFAM" id="SSF46785">
    <property type="entry name" value="Winged helix' DNA-binding domain"/>
    <property type="match status" value="1"/>
</dbReference>
<accession>A0A172TPX3</accession>
<keyword evidence="4" id="KW-0804">Transcription</keyword>
<evidence type="ECO:0000256" key="4">
    <source>
        <dbReference type="ARBA" id="ARBA00023163"/>
    </source>
</evidence>
<dbReference type="CDD" id="cd05466">
    <property type="entry name" value="PBP2_LTTR_substrate"/>
    <property type="match status" value="1"/>
</dbReference>
<evidence type="ECO:0000256" key="3">
    <source>
        <dbReference type="ARBA" id="ARBA00023125"/>
    </source>
</evidence>
<keyword evidence="2" id="KW-0805">Transcription regulation</keyword>
<dbReference type="GO" id="GO:0003700">
    <property type="term" value="F:DNA-binding transcription factor activity"/>
    <property type="evidence" value="ECO:0007669"/>
    <property type="project" value="InterPro"/>
</dbReference>
<name>A0A172TPX3_9BACL</name>
<dbReference type="Gene3D" id="1.10.10.10">
    <property type="entry name" value="Winged helix-like DNA-binding domain superfamily/Winged helix DNA-binding domain"/>
    <property type="match status" value="1"/>
</dbReference>
<dbReference type="Pfam" id="PF00126">
    <property type="entry name" value="HTH_1"/>
    <property type="match status" value="1"/>
</dbReference>
<evidence type="ECO:0000256" key="2">
    <source>
        <dbReference type="ARBA" id="ARBA00023015"/>
    </source>
</evidence>
<keyword evidence="3" id="KW-0238">DNA-binding</keyword>
<dbReference type="InterPro" id="IPR005119">
    <property type="entry name" value="LysR_subst-bd"/>
</dbReference>
<dbReference type="OrthoDB" id="9785745at2"/>
<evidence type="ECO:0000313" key="7">
    <source>
        <dbReference type="Proteomes" id="UP000076927"/>
    </source>
</evidence>